<dbReference type="InterPro" id="IPR001563">
    <property type="entry name" value="Peptidase_S10"/>
</dbReference>
<gene>
    <name evidence="2" type="ORF">GCM10009810_04710</name>
</gene>
<accession>A0ABN2K2K0</accession>
<protein>
    <submittedName>
        <fullName evidence="2">Peptidase S10</fullName>
    </submittedName>
</protein>
<dbReference type="Proteomes" id="UP001501475">
    <property type="component" value="Unassembled WGS sequence"/>
</dbReference>
<sequence>MPDDTRTGPDDAPLPPASIGPGGPPAVTSTRTSTVKETRTTASATEPVDDVVTTRHTIAVGGKSLSYKATAGRVVLREEKYEDGVYAGHQPVAEVFLTSYVADGDADTAPSTRPVAFVFNGGPGSSSVWLHLGLLGPRRVLAGDVDAPAAPPYRLIDNAETLLAHCDLVFIDPVSTGYSRAVSGGKPKPFHGYTGDIASIGEVIRLWTSREKRWLAPKFVIGESYGTLRGTALAEHLQSTFGMYLNGLVLISSVLDLSSIDFEEQRNDRAHALYLPFYAATAHRHGKHPGRTLEEVVDEAQAYADRDYPYVLARGSRLTGDERTAAVATLARLTGLSPDYVDRADLRIEHWRYFGELLRDQRLTVGRLDARFNGPAASAIAESMDADPSMDAIDGAYASAINHYVRAELGYENDLRYEHITDRVHPWSYQEFEGRPIDVSPLLERAMRANPHLRVHVAFGIYDGATPPAAAEEVLAKLRLPEALRGNIERAYYPAGHMMYVHEESRVRQSADLADFVRRSSDASAEPVRP</sequence>
<feature type="region of interest" description="Disordered" evidence="1">
    <location>
        <begin position="1"/>
        <end position="47"/>
    </location>
</feature>
<dbReference type="Pfam" id="PF00450">
    <property type="entry name" value="Peptidase_S10"/>
    <property type="match status" value="1"/>
</dbReference>
<dbReference type="SUPFAM" id="SSF53474">
    <property type="entry name" value="alpha/beta-Hydrolases"/>
    <property type="match status" value="1"/>
</dbReference>
<evidence type="ECO:0000313" key="2">
    <source>
        <dbReference type="EMBL" id="GAA1747157.1"/>
    </source>
</evidence>
<evidence type="ECO:0000313" key="3">
    <source>
        <dbReference type="Proteomes" id="UP001501475"/>
    </source>
</evidence>
<evidence type="ECO:0000256" key="1">
    <source>
        <dbReference type="SAM" id="MobiDB-lite"/>
    </source>
</evidence>
<dbReference type="EMBL" id="BAAAPN010000014">
    <property type="protein sequence ID" value="GAA1747157.1"/>
    <property type="molecule type" value="Genomic_DNA"/>
</dbReference>
<dbReference type="RefSeq" id="WP_344061565.1">
    <property type="nucleotide sequence ID" value="NZ_BAAAPN010000014.1"/>
</dbReference>
<dbReference type="Gene3D" id="3.40.50.1820">
    <property type="entry name" value="alpha/beta hydrolase"/>
    <property type="match status" value="1"/>
</dbReference>
<comment type="caution">
    <text evidence="2">The sequence shown here is derived from an EMBL/GenBank/DDBJ whole genome shotgun (WGS) entry which is preliminary data.</text>
</comment>
<reference evidence="2 3" key="1">
    <citation type="journal article" date="2019" name="Int. J. Syst. Evol. Microbiol.">
        <title>The Global Catalogue of Microorganisms (GCM) 10K type strain sequencing project: providing services to taxonomists for standard genome sequencing and annotation.</title>
        <authorList>
            <consortium name="The Broad Institute Genomics Platform"/>
            <consortium name="The Broad Institute Genome Sequencing Center for Infectious Disease"/>
            <person name="Wu L."/>
            <person name="Ma J."/>
        </authorList>
    </citation>
    <scope>NUCLEOTIDE SEQUENCE [LARGE SCALE GENOMIC DNA]</scope>
    <source>
        <strain evidence="2 3">JCM 15591</strain>
    </source>
</reference>
<keyword evidence="3" id="KW-1185">Reference proteome</keyword>
<proteinExistence type="predicted"/>
<name>A0ABN2K2K0_9MICO</name>
<organism evidence="2 3">
    <name type="scientific">Nostocoides vanveenii</name>
    <dbReference type="NCBI Taxonomy" id="330835"/>
    <lineage>
        <taxon>Bacteria</taxon>
        <taxon>Bacillati</taxon>
        <taxon>Actinomycetota</taxon>
        <taxon>Actinomycetes</taxon>
        <taxon>Micrococcales</taxon>
        <taxon>Intrasporangiaceae</taxon>
        <taxon>Nostocoides</taxon>
    </lineage>
</organism>
<dbReference type="InterPro" id="IPR029058">
    <property type="entry name" value="AB_hydrolase_fold"/>
</dbReference>
<feature type="compositionally biased region" description="Pro residues" evidence="1">
    <location>
        <begin position="12"/>
        <end position="24"/>
    </location>
</feature>